<dbReference type="SUPFAM" id="SSF56112">
    <property type="entry name" value="Protein kinase-like (PK-like)"/>
    <property type="match status" value="1"/>
</dbReference>
<dbReference type="GO" id="GO:0004674">
    <property type="term" value="F:protein serine/threonine kinase activity"/>
    <property type="evidence" value="ECO:0007669"/>
    <property type="project" value="UniProtKB-KW"/>
</dbReference>
<dbReference type="InterPro" id="IPR011009">
    <property type="entry name" value="Kinase-like_dom_sf"/>
</dbReference>
<dbReference type="RefSeq" id="XP_008610295.1">
    <property type="nucleotide sequence ID" value="XM_008612073.1"/>
</dbReference>
<sequence>MDDANLAPAMADLEQLYLLGKGGCGRVYKCRDRRTGHDFAVKEIEIAGREDRCKLEADAMGPLLVRSVRSATTMTLVMRYLPGEPLYKCLWSCTRFSEGFAKACAAQIAAAIVELHGRGYMHRDIKSGNVLLTRDGHCHLVDFGLAAPSATRATAKCGTHYTMAPEIFVGDGYDAAVDWWAFGVLLFEMVHGAPPWPYKSDGSALPAYAARMRATAAHLPWTSDVPVSADLQHLISGLLQVDPAMRLGPSIQSHPWFQDVVWAEHLAASGPELTMGFQQVDGAQQGVDSAESITSAENLQFAGF</sequence>
<dbReference type="SMART" id="SM00220">
    <property type="entry name" value="S_TKc"/>
    <property type="match status" value="1"/>
</dbReference>
<keyword evidence="1" id="KW-0723">Serine/threonine-protein kinase</keyword>
<evidence type="ECO:0000313" key="8">
    <source>
        <dbReference type="Proteomes" id="UP000030762"/>
    </source>
</evidence>
<keyword evidence="3" id="KW-0547">Nucleotide-binding</keyword>
<dbReference type="eggNOG" id="KOG0598">
    <property type="taxonomic scope" value="Eukaryota"/>
</dbReference>
<dbReference type="OMA" id="QSMFLEH"/>
<dbReference type="AlphaFoldDB" id="T0QE62"/>
<dbReference type="InterPro" id="IPR000719">
    <property type="entry name" value="Prot_kinase_dom"/>
</dbReference>
<dbReference type="GeneID" id="19947028"/>
<evidence type="ECO:0000256" key="1">
    <source>
        <dbReference type="ARBA" id="ARBA00022527"/>
    </source>
</evidence>
<proteinExistence type="predicted"/>
<dbReference type="InParanoid" id="T0QE62"/>
<dbReference type="GO" id="GO:0005524">
    <property type="term" value="F:ATP binding"/>
    <property type="evidence" value="ECO:0007669"/>
    <property type="project" value="UniProtKB-KW"/>
</dbReference>
<name>T0QE62_SAPDV</name>
<dbReference type="VEuPathDB" id="FungiDB:SDRG_06301"/>
<evidence type="ECO:0000259" key="6">
    <source>
        <dbReference type="PROSITE" id="PS50011"/>
    </source>
</evidence>
<dbReference type="Pfam" id="PF00069">
    <property type="entry name" value="Pkinase"/>
    <property type="match status" value="1"/>
</dbReference>
<dbReference type="Gene3D" id="1.10.510.10">
    <property type="entry name" value="Transferase(Phosphotransferase) domain 1"/>
    <property type="match status" value="1"/>
</dbReference>
<keyword evidence="8" id="KW-1185">Reference proteome</keyword>
<dbReference type="Proteomes" id="UP000030762">
    <property type="component" value="Unassembled WGS sequence"/>
</dbReference>
<dbReference type="InterPro" id="IPR008271">
    <property type="entry name" value="Ser/Thr_kinase_AS"/>
</dbReference>
<feature type="domain" description="Protein kinase" evidence="6">
    <location>
        <begin position="13"/>
        <end position="257"/>
    </location>
</feature>
<keyword evidence="4 7" id="KW-0418">Kinase</keyword>
<accession>T0QE62</accession>
<keyword evidence="5" id="KW-0067">ATP-binding</keyword>
<dbReference type="EMBL" id="JH767148">
    <property type="protein sequence ID" value="EQC36189.1"/>
    <property type="molecule type" value="Genomic_DNA"/>
</dbReference>
<dbReference type="STRING" id="1156394.T0QE62"/>
<evidence type="ECO:0000256" key="3">
    <source>
        <dbReference type="ARBA" id="ARBA00022741"/>
    </source>
</evidence>
<gene>
    <name evidence="7" type="ORF">SDRG_06301</name>
</gene>
<protein>
    <submittedName>
        <fullName evidence="7">AGC/PKA protein kinase</fullName>
    </submittedName>
</protein>
<evidence type="ECO:0000256" key="2">
    <source>
        <dbReference type="ARBA" id="ARBA00022679"/>
    </source>
</evidence>
<organism evidence="7 8">
    <name type="scientific">Saprolegnia diclina (strain VS20)</name>
    <dbReference type="NCBI Taxonomy" id="1156394"/>
    <lineage>
        <taxon>Eukaryota</taxon>
        <taxon>Sar</taxon>
        <taxon>Stramenopiles</taxon>
        <taxon>Oomycota</taxon>
        <taxon>Saprolegniomycetes</taxon>
        <taxon>Saprolegniales</taxon>
        <taxon>Saprolegniaceae</taxon>
        <taxon>Saprolegnia</taxon>
    </lineage>
</organism>
<dbReference type="PROSITE" id="PS50011">
    <property type="entry name" value="PROTEIN_KINASE_DOM"/>
    <property type="match status" value="1"/>
</dbReference>
<keyword evidence="2" id="KW-0808">Transferase</keyword>
<reference evidence="7 8" key="1">
    <citation type="submission" date="2012-04" db="EMBL/GenBank/DDBJ databases">
        <title>The Genome Sequence of Saprolegnia declina VS20.</title>
        <authorList>
            <consortium name="The Broad Institute Genome Sequencing Platform"/>
            <person name="Russ C."/>
            <person name="Nusbaum C."/>
            <person name="Tyler B."/>
            <person name="van West P."/>
            <person name="Dieguez-Uribeondo J."/>
            <person name="de Bruijn I."/>
            <person name="Tripathy S."/>
            <person name="Jiang R."/>
            <person name="Young S.K."/>
            <person name="Zeng Q."/>
            <person name="Gargeya S."/>
            <person name="Fitzgerald M."/>
            <person name="Haas B."/>
            <person name="Abouelleil A."/>
            <person name="Alvarado L."/>
            <person name="Arachchi H.M."/>
            <person name="Berlin A."/>
            <person name="Chapman S.B."/>
            <person name="Goldberg J."/>
            <person name="Griggs A."/>
            <person name="Gujja S."/>
            <person name="Hansen M."/>
            <person name="Howarth C."/>
            <person name="Imamovic A."/>
            <person name="Larimer J."/>
            <person name="McCowen C."/>
            <person name="Montmayeur A."/>
            <person name="Murphy C."/>
            <person name="Neiman D."/>
            <person name="Pearson M."/>
            <person name="Priest M."/>
            <person name="Roberts A."/>
            <person name="Saif S."/>
            <person name="Shea T."/>
            <person name="Sisk P."/>
            <person name="Sykes S."/>
            <person name="Wortman J."/>
            <person name="Nusbaum C."/>
            <person name="Birren B."/>
        </authorList>
    </citation>
    <scope>NUCLEOTIDE SEQUENCE [LARGE SCALE GENOMIC DNA]</scope>
    <source>
        <strain evidence="7 8">VS20</strain>
    </source>
</reference>
<dbReference type="OrthoDB" id="76001at2759"/>
<dbReference type="PROSITE" id="PS00108">
    <property type="entry name" value="PROTEIN_KINASE_ST"/>
    <property type="match status" value="1"/>
</dbReference>
<evidence type="ECO:0000256" key="5">
    <source>
        <dbReference type="ARBA" id="ARBA00022840"/>
    </source>
</evidence>
<dbReference type="PANTHER" id="PTHR24351">
    <property type="entry name" value="RIBOSOMAL PROTEIN S6 KINASE"/>
    <property type="match status" value="1"/>
</dbReference>
<evidence type="ECO:0000313" key="7">
    <source>
        <dbReference type="EMBL" id="EQC36189.1"/>
    </source>
</evidence>
<evidence type="ECO:0000256" key="4">
    <source>
        <dbReference type="ARBA" id="ARBA00022777"/>
    </source>
</evidence>